<name>B9S305_RICCO</name>
<protein>
    <recommendedName>
        <fullName evidence="3">Reverse transcriptase domain-containing protein</fullName>
    </recommendedName>
</protein>
<proteinExistence type="predicted"/>
<keyword evidence="2" id="KW-1185">Reference proteome</keyword>
<dbReference type="EMBL" id="EQ973855">
    <property type="protein sequence ID" value="EEF41990.1"/>
    <property type="molecule type" value="Genomic_DNA"/>
</dbReference>
<organism evidence="1 2">
    <name type="scientific">Ricinus communis</name>
    <name type="common">Castor bean</name>
    <dbReference type="NCBI Taxonomy" id="3988"/>
    <lineage>
        <taxon>Eukaryota</taxon>
        <taxon>Viridiplantae</taxon>
        <taxon>Streptophyta</taxon>
        <taxon>Embryophyta</taxon>
        <taxon>Tracheophyta</taxon>
        <taxon>Spermatophyta</taxon>
        <taxon>Magnoliopsida</taxon>
        <taxon>eudicotyledons</taxon>
        <taxon>Gunneridae</taxon>
        <taxon>Pentapetalae</taxon>
        <taxon>rosids</taxon>
        <taxon>fabids</taxon>
        <taxon>Malpighiales</taxon>
        <taxon>Euphorbiaceae</taxon>
        <taxon>Acalyphoideae</taxon>
        <taxon>Acalypheae</taxon>
        <taxon>Ricinus</taxon>
    </lineage>
</organism>
<evidence type="ECO:0000313" key="1">
    <source>
        <dbReference type="EMBL" id="EEF41990.1"/>
    </source>
</evidence>
<evidence type="ECO:0008006" key="3">
    <source>
        <dbReference type="Google" id="ProtNLM"/>
    </source>
</evidence>
<gene>
    <name evidence="1" type="ORF">RCOM_1192790</name>
</gene>
<dbReference type="InParanoid" id="B9S305"/>
<dbReference type="Proteomes" id="UP000008311">
    <property type="component" value="Unassembled WGS sequence"/>
</dbReference>
<accession>B9S305</accession>
<reference evidence="2" key="1">
    <citation type="journal article" date="2010" name="Nat. Biotechnol.">
        <title>Draft genome sequence of the oilseed species Ricinus communis.</title>
        <authorList>
            <person name="Chan A.P."/>
            <person name="Crabtree J."/>
            <person name="Zhao Q."/>
            <person name="Lorenzi H."/>
            <person name="Orvis J."/>
            <person name="Puiu D."/>
            <person name="Melake-Berhan A."/>
            <person name="Jones K.M."/>
            <person name="Redman J."/>
            <person name="Chen G."/>
            <person name="Cahoon E.B."/>
            <person name="Gedil M."/>
            <person name="Stanke M."/>
            <person name="Haas B.J."/>
            <person name="Wortman J.R."/>
            <person name="Fraser-Liggett C.M."/>
            <person name="Ravel J."/>
            <person name="Rabinowicz P.D."/>
        </authorList>
    </citation>
    <scope>NUCLEOTIDE SEQUENCE [LARGE SCALE GENOMIC DNA]</scope>
    <source>
        <strain evidence="2">cv. Hale</strain>
    </source>
</reference>
<evidence type="ECO:0000313" key="2">
    <source>
        <dbReference type="Proteomes" id="UP000008311"/>
    </source>
</evidence>
<dbReference type="AlphaFoldDB" id="B9S305"/>
<sequence length="67" mass="7611">MESILRYVPNKVTSKMNASLTTPFMAEDICKALFNMHPSKACGKDGVSAIIFKNIVMWCMLMFTYLK</sequence>